<organism evidence="9 10">
    <name type="scientific">Silvanigrella paludirubra</name>
    <dbReference type="NCBI Taxonomy" id="2499159"/>
    <lineage>
        <taxon>Bacteria</taxon>
        <taxon>Pseudomonadati</taxon>
        <taxon>Bdellovibrionota</taxon>
        <taxon>Oligoflexia</taxon>
        <taxon>Silvanigrellales</taxon>
        <taxon>Silvanigrellaceae</taxon>
        <taxon>Silvanigrella</taxon>
    </lineage>
</organism>
<evidence type="ECO:0000256" key="7">
    <source>
        <dbReference type="RuleBase" id="RU362042"/>
    </source>
</evidence>
<keyword evidence="7" id="KW-0645">Protease</keyword>
<evidence type="ECO:0000256" key="1">
    <source>
        <dbReference type="ARBA" id="ARBA00000677"/>
    </source>
</evidence>
<keyword evidence="5 7" id="KW-0378">Hydrolase</keyword>
<dbReference type="InterPro" id="IPR000223">
    <property type="entry name" value="Pept_S26A_signal_pept_1"/>
</dbReference>
<dbReference type="GO" id="GO:0016020">
    <property type="term" value="C:membrane"/>
    <property type="evidence" value="ECO:0007669"/>
    <property type="project" value="UniProtKB-SubCell"/>
</dbReference>
<dbReference type="InterPro" id="IPR019757">
    <property type="entry name" value="Pept_S26A_signal_pept_1_Lys-AS"/>
</dbReference>
<feature type="active site" evidence="6">
    <location>
        <position position="96"/>
    </location>
</feature>
<comment type="catalytic activity">
    <reaction evidence="1 7">
        <text>Cleavage of hydrophobic, N-terminal signal or leader sequences from secreted and periplasmic proteins.</text>
        <dbReference type="EC" id="3.4.21.89"/>
    </reaction>
</comment>
<name>A0A6N6VT02_9BACT</name>
<dbReference type="CDD" id="cd06530">
    <property type="entry name" value="S26_SPase_I"/>
    <property type="match status" value="1"/>
</dbReference>
<keyword evidence="7" id="KW-0812">Transmembrane</keyword>
<dbReference type="EMBL" id="WFLM01000008">
    <property type="protein sequence ID" value="KAB8036099.1"/>
    <property type="molecule type" value="Genomic_DNA"/>
</dbReference>
<evidence type="ECO:0000313" key="10">
    <source>
        <dbReference type="Proteomes" id="UP000437748"/>
    </source>
</evidence>
<sequence>MSERPFLKKNYFTEFLWVVGFILVFILIKTSFLGFFLIPSTSMLPNIIPGDRVMLNKLSYGLWLPFVKSPLIRWKSPDRGDVLFFNSPNSNETFVKRVIGIPGDTVSFHKGIVTINGEQVSQSYLGNSPYRYYQNSLIIEENKDLHLEPHLILMSDEPGKTYFESGTFLVPPKKVFVLGDNRDSSVDSRVFGFVDEDALYGKAIFVLFSTTGDTGLFPEFRTDRFFKQIN</sequence>
<dbReference type="GO" id="GO:0006465">
    <property type="term" value="P:signal peptide processing"/>
    <property type="evidence" value="ECO:0007669"/>
    <property type="project" value="InterPro"/>
</dbReference>
<dbReference type="PROSITE" id="PS00761">
    <property type="entry name" value="SPASE_I_3"/>
    <property type="match status" value="1"/>
</dbReference>
<comment type="subcellular location">
    <subcellularLocation>
        <location evidence="7">Membrane</location>
        <topology evidence="7">Single-pass type II membrane protein</topology>
    </subcellularLocation>
</comment>
<dbReference type="InterPro" id="IPR019533">
    <property type="entry name" value="Peptidase_S26"/>
</dbReference>
<feature type="transmembrane region" description="Helical" evidence="7">
    <location>
        <begin position="15"/>
        <end position="38"/>
    </location>
</feature>
<dbReference type="PROSITE" id="PS00760">
    <property type="entry name" value="SPASE_I_2"/>
    <property type="match status" value="1"/>
</dbReference>
<reference evidence="9 10" key="1">
    <citation type="submission" date="2019-10" db="EMBL/GenBank/DDBJ databases">
        <title>New species of Slilvanegrellaceae.</title>
        <authorList>
            <person name="Pitt A."/>
            <person name="Hahn M.W."/>
        </authorList>
    </citation>
    <scope>NUCLEOTIDE SEQUENCE [LARGE SCALE GENOMIC DNA]</scope>
    <source>
        <strain evidence="9 10">SP-Ram-0.45-NSY-1</strain>
    </source>
</reference>
<evidence type="ECO:0000256" key="5">
    <source>
        <dbReference type="ARBA" id="ARBA00022801"/>
    </source>
</evidence>
<evidence type="ECO:0000256" key="4">
    <source>
        <dbReference type="ARBA" id="ARBA00019232"/>
    </source>
</evidence>
<dbReference type="GO" id="GO:0004252">
    <property type="term" value="F:serine-type endopeptidase activity"/>
    <property type="evidence" value="ECO:0007669"/>
    <property type="project" value="InterPro"/>
</dbReference>
<dbReference type="PANTHER" id="PTHR43390:SF1">
    <property type="entry name" value="CHLOROPLAST PROCESSING PEPTIDASE"/>
    <property type="match status" value="1"/>
</dbReference>
<dbReference type="Pfam" id="PF10502">
    <property type="entry name" value="Peptidase_S26"/>
    <property type="match status" value="1"/>
</dbReference>
<keyword evidence="7" id="KW-0472">Membrane</keyword>
<keyword evidence="10" id="KW-1185">Reference proteome</keyword>
<proteinExistence type="inferred from homology"/>
<dbReference type="SUPFAM" id="SSF51306">
    <property type="entry name" value="LexA/Signal peptidase"/>
    <property type="match status" value="1"/>
</dbReference>
<evidence type="ECO:0000256" key="6">
    <source>
        <dbReference type="PIRSR" id="PIRSR600223-1"/>
    </source>
</evidence>
<comment type="caution">
    <text evidence="9">The sequence shown here is derived from an EMBL/GenBank/DDBJ whole genome shotgun (WGS) entry which is preliminary data.</text>
</comment>
<protein>
    <recommendedName>
        <fullName evidence="4 7">Signal peptidase I</fullName>
        <ecNumber evidence="3 7">3.4.21.89</ecNumber>
    </recommendedName>
</protein>
<dbReference type="PANTHER" id="PTHR43390">
    <property type="entry name" value="SIGNAL PEPTIDASE I"/>
    <property type="match status" value="1"/>
</dbReference>
<dbReference type="GO" id="GO:0009003">
    <property type="term" value="F:signal peptidase activity"/>
    <property type="evidence" value="ECO:0007669"/>
    <property type="project" value="UniProtKB-EC"/>
</dbReference>
<keyword evidence="7" id="KW-1133">Transmembrane helix</keyword>
<evidence type="ECO:0000313" key="9">
    <source>
        <dbReference type="EMBL" id="KAB8036099.1"/>
    </source>
</evidence>
<comment type="similarity">
    <text evidence="2 7">Belongs to the peptidase S26 family.</text>
</comment>
<feature type="active site" evidence="6">
    <location>
        <position position="42"/>
    </location>
</feature>
<dbReference type="AlphaFoldDB" id="A0A6N6VT02"/>
<dbReference type="Proteomes" id="UP000437748">
    <property type="component" value="Unassembled WGS sequence"/>
</dbReference>
<gene>
    <name evidence="9" type="primary">lepB</name>
    <name evidence="9" type="ORF">GCL60_16175</name>
</gene>
<feature type="domain" description="Peptidase S26" evidence="8">
    <location>
        <begin position="17"/>
        <end position="207"/>
    </location>
</feature>
<dbReference type="NCBIfam" id="TIGR02227">
    <property type="entry name" value="sigpep_I_bact"/>
    <property type="match status" value="1"/>
</dbReference>
<dbReference type="EC" id="3.4.21.89" evidence="3 7"/>
<accession>A0A6N6VT02</accession>
<dbReference type="Gene3D" id="2.10.109.10">
    <property type="entry name" value="Umud Fragment, subunit A"/>
    <property type="match status" value="1"/>
</dbReference>
<dbReference type="InterPro" id="IPR036286">
    <property type="entry name" value="LexA/Signal_pep-like_sf"/>
</dbReference>
<evidence type="ECO:0000256" key="2">
    <source>
        <dbReference type="ARBA" id="ARBA00009370"/>
    </source>
</evidence>
<dbReference type="PRINTS" id="PR00727">
    <property type="entry name" value="LEADERPTASE"/>
</dbReference>
<dbReference type="InterPro" id="IPR019758">
    <property type="entry name" value="Pept_S26A_signal_pept_1_CS"/>
</dbReference>
<evidence type="ECO:0000256" key="3">
    <source>
        <dbReference type="ARBA" id="ARBA00013208"/>
    </source>
</evidence>
<evidence type="ECO:0000259" key="8">
    <source>
        <dbReference type="Pfam" id="PF10502"/>
    </source>
</evidence>